<dbReference type="PANTHER" id="PTHR43266">
    <property type="entry name" value="MACROLIDE-EFFLUX PROTEIN"/>
    <property type="match status" value="1"/>
</dbReference>
<feature type="transmembrane region" description="Helical" evidence="7">
    <location>
        <begin position="315"/>
        <end position="337"/>
    </location>
</feature>
<keyword evidence="5 7" id="KW-1133">Transmembrane helix</keyword>
<dbReference type="InterPro" id="IPR036259">
    <property type="entry name" value="MFS_trans_sf"/>
</dbReference>
<dbReference type="Gene3D" id="1.20.1250.20">
    <property type="entry name" value="MFS general substrate transporter like domains"/>
    <property type="match status" value="1"/>
</dbReference>
<reference evidence="8" key="1">
    <citation type="submission" date="2016-01" db="EMBL/GenBank/DDBJ databases">
        <title>Complete genome of Planococcus rifietoensis type strain M8.</title>
        <authorList>
            <person name="See-Too W.S."/>
        </authorList>
    </citation>
    <scope>NUCLEOTIDE SEQUENCE [LARGE SCALE GENOMIC DNA]</scope>
    <source>
        <strain evidence="8">M8</strain>
    </source>
</reference>
<proteinExistence type="predicted"/>
<keyword evidence="6 7" id="KW-0472">Membrane</keyword>
<feature type="transmembrane region" description="Helical" evidence="7">
    <location>
        <begin position="12"/>
        <end position="37"/>
    </location>
</feature>
<dbReference type="CDD" id="cd06173">
    <property type="entry name" value="MFS_MefA_like"/>
    <property type="match status" value="1"/>
</dbReference>
<sequence length="414" mass="46070">MYRHVLKNKNILYYLAGAGISQLGNVLAGLAFLFISYELTESAALTTIIAISQAMPYLLFGLIGGACADRVNKKRMLVAIDLLRIPLILSLVVLFQLDILAFWHLLAAAFTVQTLGCFYNPAYRAVLPLITPIEQQTTVNSLLDTVTRGVQVVTPLFAIGLLNAGHAIHFYTIDAMTYLASALLILKIHWVVPIDQENMNETKRDGLFYSIGVFFWWAKREGTVTHLFFATFWMVFFNTWVWQVGLLLLLLDRFPGSGQEIYSLLLGWYGFGVILTNIAIPFFWKTLTFSLYLWGSIVWGLGLVVLGFASYPPLYIAGVFIAAAGLPLSSLARVYLIQTLVPADMLGRAFSFNAVLLYGSNILSLAIFGALASVIGIQKLFIWCGSLMVITAIFYLFRALLTENTRRKAVKALE</sequence>
<dbReference type="GO" id="GO:0005886">
    <property type="term" value="C:plasma membrane"/>
    <property type="evidence" value="ECO:0007669"/>
    <property type="project" value="UniProtKB-SubCell"/>
</dbReference>
<protein>
    <recommendedName>
        <fullName evidence="10">MFS transporter</fullName>
    </recommendedName>
</protein>
<evidence type="ECO:0000313" key="8">
    <source>
        <dbReference type="EMBL" id="ALS74064.1"/>
    </source>
</evidence>
<evidence type="ECO:0000256" key="7">
    <source>
        <dbReference type="SAM" id="Phobius"/>
    </source>
</evidence>
<dbReference type="EMBL" id="CP013659">
    <property type="protein sequence ID" value="ALS74064.1"/>
    <property type="molecule type" value="Genomic_DNA"/>
</dbReference>
<dbReference type="KEGG" id="prt:AUC31_01810"/>
<feature type="transmembrane region" description="Helical" evidence="7">
    <location>
        <begin position="261"/>
        <end position="284"/>
    </location>
</feature>
<dbReference type="InterPro" id="IPR010290">
    <property type="entry name" value="TM_effector"/>
</dbReference>
<evidence type="ECO:0000256" key="5">
    <source>
        <dbReference type="ARBA" id="ARBA00022989"/>
    </source>
</evidence>
<keyword evidence="9" id="KW-1185">Reference proteome</keyword>
<name>A0A0U2XDJ0_9BACL</name>
<dbReference type="OrthoDB" id="9775268at2"/>
<dbReference type="RefSeq" id="WP_058380772.1">
    <property type="nucleotide sequence ID" value="NZ_CP013659.2"/>
</dbReference>
<gene>
    <name evidence="8" type="ORF">AUC31_01810</name>
</gene>
<dbReference type="STRING" id="200991.AUC31_01810"/>
<feature type="transmembrane region" description="Helical" evidence="7">
    <location>
        <begin position="349"/>
        <end position="374"/>
    </location>
</feature>
<feature type="transmembrane region" description="Helical" evidence="7">
    <location>
        <begin position="380"/>
        <end position="401"/>
    </location>
</feature>
<keyword evidence="2" id="KW-0813">Transport</keyword>
<dbReference type="AlphaFoldDB" id="A0A0U2XDJ0"/>
<dbReference type="Pfam" id="PF05977">
    <property type="entry name" value="MFS_3"/>
    <property type="match status" value="1"/>
</dbReference>
<evidence type="ECO:0000256" key="1">
    <source>
        <dbReference type="ARBA" id="ARBA00004651"/>
    </source>
</evidence>
<feature type="transmembrane region" description="Helical" evidence="7">
    <location>
        <begin position="43"/>
        <end position="64"/>
    </location>
</feature>
<dbReference type="PANTHER" id="PTHR43266:SF2">
    <property type="entry name" value="MAJOR FACILITATOR SUPERFAMILY (MFS) PROFILE DOMAIN-CONTAINING PROTEIN"/>
    <property type="match status" value="1"/>
</dbReference>
<keyword evidence="4 7" id="KW-0812">Transmembrane</keyword>
<evidence type="ECO:0000256" key="6">
    <source>
        <dbReference type="ARBA" id="ARBA00023136"/>
    </source>
</evidence>
<feature type="transmembrane region" description="Helical" evidence="7">
    <location>
        <begin position="291"/>
        <end position="309"/>
    </location>
</feature>
<evidence type="ECO:0000313" key="9">
    <source>
        <dbReference type="Proteomes" id="UP000067683"/>
    </source>
</evidence>
<dbReference type="Proteomes" id="UP000067683">
    <property type="component" value="Chromosome"/>
</dbReference>
<comment type="subcellular location">
    <subcellularLocation>
        <location evidence="1">Cell membrane</location>
        <topology evidence="1">Multi-pass membrane protein</topology>
    </subcellularLocation>
</comment>
<organism evidence="8 9">
    <name type="scientific">Planococcus rifietoensis</name>
    <dbReference type="NCBI Taxonomy" id="200991"/>
    <lineage>
        <taxon>Bacteria</taxon>
        <taxon>Bacillati</taxon>
        <taxon>Bacillota</taxon>
        <taxon>Bacilli</taxon>
        <taxon>Bacillales</taxon>
        <taxon>Caryophanaceae</taxon>
        <taxon>Planococcus</taxon>
    </lineage>
</organism>
<evidence type="ECO:0000256" key="3">
    <source>
        <dbReference type="ARBA" id="ARBA00022475"/>
    </source>
</evidence>
<feature type="transmembrane region" description="Helical" evidence="7">
    <location>
        <begin position="227"/>
        <end position="249"/>
    </location>
</feature>
<evidence type="ECO:0000256" key="2">
    <source>
        <dbReference type="ARBA" id="ARBA00022448"/>
    </source>
</evidence>
<keyword evidence="3" id="KW-1003">Cell membrane</keyword>
<accession>A0A0U2XDJ0</accession>
<evidence type="ECO:0008006" key="10">
    <source>
        <dbReference type="Google" id="ProtNLM"/>
    </source>
</evidence>
<dbReference type="SUPFAM" id="SSF103473">
    <property type="entry name" value="MFS general substrate transporter"/>
    <property type="match status" value="1"/>
</dbReference>
<evidence type="ECO:0000256" key="4">
    <source>
        <dbReference type="ARBA" id="ARBA00022692"/>
    </source>
</evidence>